<dbReference type="AlphaFoldDB" id="A0A8J5HX31"/>
<name>A0A8J5HX31_ZINOF</name>
<evidence type="ECO:0000256" key="2">
    <source>
        <dbReference type="ARBA" id="ARBA00022676"/>
    </source>
</evidence>
<evidence type="ECO:0000313" key="4">
    <source>
        <dbReference type="EMBL" id="KAG6533507.1"/>
    </source>
</evidence>
<gene>
    <name evidence="4" type="ORF">ZIOFF_007382</name>
</gene>
<accession>A0A8J5HX31</accession>
<keyword evidence="5" id="KW-1185">Reference proteome</keyword>
<comment type="similarity">
    <text evidence="1">Belongs to the UDP-glycosyltransferase family.</text>
</comment>
<dbReference type="EMBL" id="JACMSC010000002">
    <property type="protein sequence ID" value="KAG6533507.1"/>
    <property type="molecule type" value="Genomic_DNA"/>
</dbReference>
<keyword evidence="3" id="KW-0808">Transferase</keyword>
<reference evidence="4 5" key="1">
    <citation type="submission" date="2020-08" db="EMBL/GenBank/DDBJ databases">
        <title>Plant Genome Project.</title>
        <authorList>
            <person name="Zhang R.-G."/>
        </authorList>
    </citation>
    <scope>NUCLEOTIDE SEQUENCE [LARGE SCALE GENOMIC DNA]</scope>
    <source>
        <tissue evidence="4">Rhizome</tissue>
    </source>
</reference>
<keyword evidence="2" id="KW-0328">Glycosyltransferase</keyword>
<dbReference type="Proteomes" id="UP000734854">
    <property type="component" value="Unassembled WGS sequence"/>
</dbReference>
<evidence type="ECO:0000313" key="5">
    <source>
        <dbReference type="Proteomes" id="UP000734854"/>
    </source>
</evidence>
<evidence type="ECO:0000256" key="3">
    <source>
        <dbReference type="ARBA" id="ARBA00022679"/>
    </source>
</evidence>
<dbReference type="FunFam" id="3.40.50.2000:FF:000056">
    <property type="entry name" value="Glycosyltransferase"/>
    <property type="match status" value="1"/>
</dbReference>
<comment type="caution">
    <text evidence="4">The sequence shown here is derived from an EMBL/GenBank/DDBJ whole genome shotgun (WGS) entry which is preliminary data.</text>
</comment>
<dbReference type="OrthoDB" id="5835829at2759"/>
<protein>
    <recommendedName>
        <fullName evidence="6">Glycosyltransferase</fullName>
    </recommendedName>
</protein>
<dbReference type="PANTHER" id="PTHR48046">
    <property type="entry name" value="UDP-GLYCOSYLTRANSFERASE 72E1"/>
    <property type="match status" value="1"/>
</dbReference>
<organism evidence="4 5">
    <name type="scientific">Zingiber officinale</name>
    <name type="common">Ginger</name>
    <name type="synonym">Amomum zingiber</name>
    <dbReference type="NCBI Taxonomy" id="94328"/>
    <lineage>
        <taxon>Eukaryota</taxon>
        <taxon>Viridiplantae</taxon>
        <taxon>Streptophyta</taxon>
        <taxon>Embryophyta</taxon>
        <taxon>Tracheophyta</taxon>
        <taxon>Spermatophyta</taxon>
        <taxon>Magnoliopsida</taxon>
        <taxon>Liliopsida</taxon>
        <taxon>Zingiberales</taxon>
        <taxon>Zingiberaceae</taxon>
        <taxon>Zingiber</taxon>
    </lineage>
</organism>
<dbReference type="Pfam" id="PF00201">
    <property type="entry name" value="UDPGT"/>
    <property type="match status" value="1"/>
</dbReference>
<dbReference type="GO" id="GO:0008194">
    <property type="term" value="F:UDP-glycosyltransferase activity"/>
    <property type="evidence" value="ECO:0007669"/>
    <property type="project" value="InterPro"/>
</dbReference>
<proteinExistence type="inferred from homology"/>
<evidence type="ECO:0008006" key="6">
    <source>
        <dbReference type="Google" id="ProtNLM"/>
    </source>
</evidence>
<dbReference type="InterPro" id="IPR002213">
    <property type="entry name" value="UDP_glucos_trans"/>
</dbReference>
<dbReference type="CDD" id="cd03784">
    <property type="entry name" value="GT1_Gtf-like"/>
    <property type="match status" value="1"/>
</dbReference>
<evidence type="ECO:0000256" key="1">
    <source>
        <dbReference type="ARBA" id="ARBA00009995"/>
    </source>
</evidence>
<dbReference type="PANTHER" id="PTHR48046:SF6">
    <property type="entry name" value="GLYCOSYLTRANSFERASE"/>
    <property type="match status" value="1"/>
</dbReference>
<sequence>MTIHVTSPLQYNLLALVAGASKFAMEAGRDHGGRLHVAMLSSSGIGHLTPLAELARRLALRHGVSVTLMVSAADSSSPFYSTLVDSLPPGVSAVALPESALSGPASAVSMTINVSLPAVRRVLEGLNQSITGERLAALIVDFFGTDVFEVEADVGVPSFLFFPSNLFLLSLSLHLPVMHDAMPQLRDPVELPGCLPLFFNDLPEVVRSRGTEGYEILLRHVRRYEKAEGILVNSFRAMEAEAATIFSERNPGWPPVYLVGPLVPEEPPRDTSSPSLCLEWLDEQPNGSVLYICLGSLGVLSDEQVKEMAFGLEESGQSFLWVLGGLVTEDEDPVGCLPPGFLERTKGAGRVLTSWAPQLRILRHRAVGGFLTHCGWNSVQECVVQGRVPMIAWPLYAEQSMNALILVERLGVAIRTEGQGEDGVVRREAISAAVVELMKGERGRAARERVRALHAAAEEGASSEVLADVVAAWKSKLN</sequence>